<evidence type="ECO:0000259" key="9">
    <source>
        <dbReference type="Pfam" id="PF21216"/>
    </source>
</evidence>
<keyword evidence="2 7" id="KW-0479">Metal-binding</keyword>
<protein>
    <recommendedName>
        <fullName evidence="7">Xaa-Pro dipeptidase</fullName>
        <shortName evidence="7">X-Pro dipeptidase</shortName>
        <ecNumber evidence="7">3.4.13.9</ecNumber>
    </recommendedName>
    <alternativeName>
        <fullName evidence="7">Imidodipeptidase</fullName>
    </alternativeName>
    <alternativeName>
        <fullName evidence="7">Proline dipeptidase</fullName>
        <shortName evidence="7">Prolidase</shortName>
    </alternativeName>
</protein>
<comment type="function">
    <text evidence="7">Splits dipeptides with a prolyl residue in the C-terminal position.</text>
</comment>
<dbReference type="EC" id="3.4.13.9" evidence="7"/>
<keyword evidence="4 7" id="KW-0224">Dipeptidase</keyword>
<keyword evidence="11" id="KW-1185">Reference proteome</keyword>
<evidence type="ECO:0000256" key="4">
    <source>
        <dbReference type="ARBA" id="ARBA00022997"/>
    </source>
</evidence>
<proteinExistence type="inferred from homology"/>
<sequence length="427" mass="48629">MDSLYFSHIKSLTSFYQDTLERFQLDQIIIASGTKSYYFQDDYTHPFKPYAYAQQWLPFDVEPDTFIVISNHSKPTLIWPLKEDFWHAQQNLPEGSWSDLWTIKPTRANENWADTIKGKTMWLGQDIAGLSDKFGRYDKTLAWLDYHRAYKSDYEVDLLKQANVRALKGHHAAEKAFFEGKSELDIYLDYLRTSQQTSPQEPYSGIIALNQNAAVLHYEHKQIQSPDKFRTLLIDAGAKVTGYGSDITRTFTTDNNLFNELLCKMDQIQQSLANKSIAGTDYKALHATCLTEIANLLQESQICSLSAEEQISKGITQTFFPHGLGHLLGLQVHDVGGHQVTPEGDILKPPSSAPFLRLTRKLEENMVITIEPGLYFIPMLLEKMQQSLPQHGCDMALIKTLIPFGGIRIEDNVLVKQNISENLTRNS</sequence>
<evidence type="ECO:0000313" key="10">
    <source>
        <dbReference type="EMBL" id="MCZ2721497.1"/>
    </source>
</evidence>
<feature type="binding site" evidence="7">
    <location>
        <position position="410"/>
    </location>
    <ligand>
        <name>Mn(2+)</name>
        <dbReference type="ChEBI" id="CHEBI:29035"/>
        <label>1</label>
    </ligand>
</feature>
<name>A0ABT4JSX0_9GAMM</name>
<keyword evidence="5 7" id="KW-0482">Metalloprotease</keyword>
<feature type="binding site" evidence="7">
    <location>
        <position position="246"/>
    </location>
    <ligand>
        <name>Mn(2+)</name>
        <dbReference type="ChEBI" id="CHEBI:29035"/>
        <label>2</label>
    </ligand>
</feature>
<dbReference type="PROSITE" id="PS00491">
    <property type="entry name" value="PROLINE_PEPTIDASE"/>
    <property type="match status" value="1"/>
</dbReference>
<comment type="cofactor">
    <cofactor evidence="7">
        <name>Mn(2+)</name>
        <dbReference type="ChEBI" id="CHEBI:29035"/>
    </cofactor>
    <text evidence="7">Binds 2 manganese ions per subunit.</text>
</comment>
<reference evidence="10" key="1">
    <citation type="submission" date="2022-12" db="EMBL/GenBank/DDBJ databases">
        <title>Marinomonas 15G1-11 sp. nov, isolated from marine algae.</title>
        <authorList>
            <person name="Butt M."/>
            <person name="Choi D.G."/>
            <person name="Kim J.M."/>
            <person name="Lee J.K."/>
            <person name="Baek J.H."/>
            <person name="Jeon C.O."/>
        </authorList>
    </citation>
    <scope>NUCLEOTIDE SEQUENCE</scope>
    <source>
        <strain evidence="10">15G1-11</strain>
    </source>
</reference>
<feature type="binding site" evidence="7">
    <location>
        <position position="326"/>
    </location>
    <ligand>
        <name>Mn(2+)</name>
        <dbReference type="ChEBI" id="CHEBI:29035"/>
        <label>1</label>
    </ligand>
</feature>
<dbReference type="InterPro" id="IPR029149">
    <property type="entry name" value="Creatin/AminoP/Spt16_N"/>
</dbReference>
<evidence type="ECO:0000256" key="5">
    <source>
        <dbReference type="ARBA" id="ARBA00023049"/>
    </source>
</evidence>
<dbReference type="EMBL" id="JAPUBN010000013">
    <property type="protein sequence ID" value="MCZ2721497.1"/>
    <property type="molecule type" value="Genomic_DNA"/>
</dbReference>
<evidence type="ECO:0000259" key="8">
    <source>
        <dbReference type="Pfam" id="PF00557"/>
    </source>
</evidence>
<keyword evidence="1 7" id="KW-0645">Protease</keyword>
<dbReference type="Pfam" id="PF21216">
    <property type="entry name" value="PepQ_N"/>
    <property type="match status" value="1"/>
</dbReference>
<comment type="catalytic activity">
    <reaction evidence="7">
        <text>Xaa-L-Pro dipeptide + H2O = an L-alpha-amino acid + L-proline</text>
        <dbReference type="Rhea" id="RHEA:76407"/>
        <dbReference type="ChEBI" id="CHEBI:15377"/>
        <dbReference type="ChEBI" id="CHEBI:59869"/>
        <dbReference type="ChEBI" id="CHEBI:60039"/>
        <dbReference type="ChEBI" id="CHEBI:195196"/>
        <dbReference type="EC" id="3.4.13.9"/>
    </reaction>
</comment>
<dbReference type="Gene3D" id="3.90.230.10">
    <property type="entry name" value="Creatinase/methionine aminopeptidase superfamily"/>
    <property type="match status" value="1"/>
</dbReference>
<dbReference type="Gene3D" id="3.40.350.10">
    <property type="entry name" value="Creatinase/prolidase N-terminal domain"/>
    <property type="match status" value="1"/>
</dbReference>
<evidence type="ECO:0000256" key="6">
    <source>
        <dbReference type="ARBA" id="ARBA00023211"/>
    </source>
</evidence>
<dbReference type="InterPro" id="IPR001131">
    <property type="entry name" value="Peptidase_M24B_aminopep-P_CS"/>
</dbReference>
<feature type="domain" description="Peptidase M24" evidence="8">
    <location>
        <begin position="158"/>
        <end position="416"/>
    </location>
</feature>
<evidence type="ECO:0000313" key="11">
    <source>
        <dbReference type="Proteomes" id="UP001149719"/>
    </source>
</evidence>
<feature type="binding site" evidence="7">
    <location>
        <position position="371"/>
    </location>
    <ligand>
        <name>Mn(2+)</name>
        <dbReference type="ChEBI" id="CHEBI:29035"/>
        <label>1</label>
    </ligand>
</feature>
<feature type="binding site" evidence="7">
    <location>
        <position position="235"/>
    </location>
    <ligand>
        <name>Mn(2+)</name>
        <dbReference type="ChEBI" id="CHEBI:29035"/>
        <label>2</label>
    </ligand>
</feature>
<dbReference type="RefSeq" id="WP_269124325.1">
    <property type="nucleotide sequence ID" value="NZ_JAPUBN010000013.1"/>
</dbReference>
<feature type="domain" description="Xaa-Pro dipeptidase N-terminal" evidence="9">
    <location>
        <begin position="3"/>
        <end position="125"/>
    </location>
</feature>
<dbReference type="NCBIfam" id="NF010133">
    <property type="entry name" value="PRK13607.1"/>
    <property type="match status" value="1"/>
</dbReference>
<dbReference type="PANTHER" id="PTHR43226">
    <property type="entry name" value="XAA-PRO AMINOPEPTIDASE 3"/>
    <property type="match status" value="1"/>
</dbReference>
<dbReference type="GO" id="GO:0102009">
    <property type="term" value="F:proline dipeptidase activity"/>
    <property type="evidence" value="ECO:0007669"/>
    <property type="project" value="UniProtKB-EC"/>
</dbReference>
<feature type="binding site" evidence="7">
    <location>
        <position position="410"/>
    </location>
    <ligand>
        <name>Mn(2+)</name>
        <dbReference type="ChEBI" id="CHEBI:29035"/>
        <label>2</label>
    </ligand>
</feature>
<dbReference type="PANTHER" id="PTHR43226:SF8">
    <property type="entry name" value="XAA-PRO DIPEPTIDASE"/>
    <property type="match status" value="1"/>
</dbReference>
<dbReference type="InterPro" id="IPR048819">
    <property type="entry name" value="PepQ_N"/>
</dbReference>
<accession>A0ABT4JSX0</accession>
<evidence type="ECO:0000256" key="2">
    <source>
        <dbReference type="ARBA" id="ARBA00022723"/>
    </source>
</evidence>
<keyword evidence="6 7" id="KW-0464">Manganese</keyword>
<dbReference type="InterPro" id="IPR036005">
    <property type="entry name" value="Creatinase/aminopeptidase-like"/>
</dbReference>
<dbReference type="SUPFAM" id="SSF55920">
    <property type="entry name" value="Creatinase/aminopeptidase"/>
    <property type="match status" value="1"/>
</dbReference>
<dbReference type="InterPro" id="IPR022846">
    <property type="entry name" value="X_Pro_dipept"/>
</dbReference>
<dbReference type="Pfam" id="PF00557">
    <property type="entry name" value="Peptidase_M24"/>
    <property type="match status" value="1"/>
</dbReference>
<evidence type="ECO:0000256" key="3">
    <source>
        <dbReference type="ARBA" id="ARBA00022801"/>
    </source>
</evidence>
<dbReference type="InterPro" id="IPR000994">
    <property type="entry name" value="Pept_M24"/>
</dbReference>
<keyword evidence="3 7" id="KW-0378">Hydrolase</keyword>
<comment type="similarity">
    <text evidence="7">Belongs to the peptidase M24B family. Bacterial-type prolidase subfamily.</text>
</comment>
<gene>
    <name evidence="7 10" type="primary">pepQ</name>
    <name evidence="10" type="ORF">O1D97_07475</name>
</gene>
<dbReference type="HAMAP" id="MF_01279">
    <property type="entry name" value="X_Pro_dipeptid"/>
    <property type="match status" value="1"/>
</dbReference>
<dbReference type="Proteomes" id="UP001149719">
    <property type="component" value="Unassembled WGS sequence"/>
</dbReference>
<comment type="caution">
    <text evidence="10">The sequence shown here is derived from an EMBL/GenBank/DDBJ whole genome shotgun (WGS) entry which is preliminary data.</text>
</comment>
<evidence type="ECO:0000256" key="7">
    <source>
        <dbReference type="HAMAP-Rule" id="MF_01279"/>
    </source>
</evidence>
<feature type="binding site" evidence="7">
    <location>
        <position position="246"/>
    </location>
    <ligand>
        <name>Mn(2+)</name>
        <dbReference type="ChEBI" id="CHEBI:29035"/>
        <label>1</label>
    </ligand>
</feature>
<dbReference type="InterPro" id="IPR052433">
    <property type="entry name" value="X-Pro_dipept-like"/>
</dbReference>
<organism evidence="10 11">
    <name type="scientific">Marinomonas phaeophyticola</name>
    <dbReference type="NCBI Taxonomy" id="3004091"/>
    <lineage>
        <taxon>Bacteria</taxon>
        <taxon>Pseudomonadati</taxon>
        <taxon>Pseudomonadota</taxon>
        <taxon>Gammaproteobacteria</taxon>
        <taxon>Oceanospirillales</taxon>
        <taxon>Oceanospirillaceae</taxon>
        <taxon>Marinomonas</taxon>
    </lineage>
</organism>
<evidence type="ECO:0000256" key="1">
    <source>
        <dbReference type="ARBA" id="ARBA00022670"/>
    </source>
</evidence>